<dbReference type="AlphaFoldDB" id="A0AAV7NWK9"/>
<accession>A0AAV7NWK9</accession>
<organism evidence="2 3">
    <name type="scientific">Pleurodeles waltl</name>
    <name type="common">Iberian ribbed newt</name>
    <dbReference type="NCBI Taxonomy" id="8319"/>
    <lineage>
        <taxon>Eukaryota</taxon>
        <taxon>Metazoa</taxon>
        <taxon>Chordata</taxon>
        <taxon>Craniata</taxon>
        <taxon>Vertebrata</taxon>
        <taxon>Euteleostomi</taxon>
        <taxon>Amphibia</taxon>
        <taxon>Batrachia</taxon>
        <taxon>Caudata</taxon>
        <taxon>Salamandroidea</taxon>
        <taxon>Salamandridae</taxon>
        <taxon>Pleurodelinae</taxon>
        <taxon>Pleurodeles</taxon>
    </lineage>
</organism>
<evidence type="ECO:0000313" key="2">
    <source>
        <dbReference type="EMBL" id="KAJ1120441.1"/>
    </source>
</evidence>
<feature type="region of interest" description="Disordered" evidence="1">
    <location>
        <begin position="44"/>
        <end position="93"/>
    </location>
</feature>
<dbReference type="EMBL" id="JANPWB010000012">
    <property type="protein sequence ID" value="KAJ1120441.1"/>
    <property type="molecule type" value="Genomic_DNA"/>
</dbReference>
<feature type="compositionally biased region" description="Polar residues" evidence="1">
    <location>
        <begin position="44"/>
        <end position="63"/>
    </location>
</feature>
<reference evidence="2" key="1">
    <citation type="journal article" date="2022" name="bioRxiv">
        <title>Sequencing and chromosome-scale assembly of the giantPleurodeles waltlgenome.</title>
        <authorList>
            <person name="Brown T."/>
            <person name="Elewa A."/>
            <person name="Iarovenko S."/>
            <person name="Subramanian E."/>
            <person name="Araus A.J."/>
            <person name="Petzold A."/>
            <person name="Susuki M."/>
            <person name="Suzuki K.-i.T."/>
            <person name="Hayashi T."/>
            <person name="Toyoda A."/>
            <person name="Oliveira C."/>
            <person name="Osipova E."/>
            <person name="Leigh N.D."/>
            <person name="Simon A."/>
            <person name="Yun M.H."/>
        </authorList>
    </citation>
    <scope>NUCLEOTIDE SEQUENCE</scope>
    <source>
        <strain evidence="2">20211129_DDA</strain>
        <tissue evidence="2">Liver</tissue>
    </source>
</reference>
<name>A0AAV7NWK9_PLEWA</name>
<protein>
    <submittedName>
        <fullName evidence="2">Uncharacterized protein</fullName>
    </submittedName>
</protein>
<comment type="caution">
    <text evidence="2">The sequence shown here is derived from an EMBL/GenBank/DDBJ whole genome shotgun (WGS) entry which is preliminary data.</text>
</comment>
<keyword evidence="3" id="KW-1185">Reference proteome</keyword>
<gene>
    <name evidence="2" type="ORF">NDU88_008606</name>
</gene>
<dbReference type="Proteomes" id="UP001066276">
    <property type="component" value="Chromosome 8"/>
</dbReference>
<evidence type="ECO:0000313" key="3">
    <source>
        <dbReference type="Proteomes" id="UP001066276"/>
    </source>
</evidence>
<sequence>MPRGRRGRTRRARRRGEPRADRTKRAPDLEQLIQERREAIQSAAAISTSPLVSESDTELSQPASDRPATPDRLSEMSLAGGPPVTPATADELF</sequence>
<evidence type="ECO:0000256" key="1">
    <source>
        <dbReference type="SAM" id="MobiDB-lite"/>
    </source>
</evidence>
<proteinExistence type="predicted"/>
<feature type="compositionally biased region" description="Basic and acidic residues" evidence="1">
    <location>
        <begin position="15"/>
        <end position="30"/>
    </location>
</feature>
<feature type="compositionally biased region" description="Basic residues" evidence="1">
    <location>
        <begin position="1"/>
        <end position="14"/>
    </location>
</feature>
<feature type="region of interest" description="Disordered" evidence="1">
    <location>
        <begin position="1"/>
        <end position="30"/>
    </location>
</feature>